<dbReference type="Proteomes" id="UP000559256">
    <property type="component" value="Unassembled WGS sequence"/>
</dbReference>
<dbReference type="InterPro" id="IPR029063">
    <property type="entry name" value="SAM-dependent_MTases_sf"/>
</dbReference>
<proteinExistence type="predicted"/>
<accession>A0A8H5GII7</accession>
<dbReference type="AlphaFoldDB" id="A0A8H5GII7"/>
<dbReference type="EMBL" id="JAACJM010000026">
    <property type="protein sequence ID" value="KAF5365577.1"/>
    <property type="molecule type" value="Genomic_DNA"/>
</dbReference>
<dbReference type="GO" id="GO:0008757">
    <property type="term" value="F:S-adenosylmethionine-dependent methyltransferase activity"/>
    <property type="evidence" value="ECO:0007669"/>
    <property type="project" value="UniProtKB-ARBA"/>
</dbReference>
<dbReference type="InterPro" id="IPR019410">
    <property type="entry name" value="Methyltransf_16"/>
</dbReference>
<sequence length="234" mass="26237">MQHTIINLANHSFHLVQSDDTHNNGTTLWLGGRILSLYLLNYKPATSVIELGSGIGLTSLTLAAKGWSAVYATDTDCVIRSVLATNIQNNNPHIRVRELDWLVDPSNWVWDDKSIIASQQSTLSSNPLTQPFDLIVTADTVYEPSLVEPLFRAIHALCTQSRAVSPTSRAPPVLLCLDRRDPQMIDSVLEQASSKWHFHVQRVPSRKIKKAMEKNGVECDRSDWEGIEIWKLTL</sequence>
<organism evidence="1 2">
    <name type="scientific">Tetrapyrgos nigripes</name>
    <dbReference type="NCBI Taxonomy" id="182062"/>
    <lineage>
        <taxon>Eukaryota</taxon>
        <taxon>Fungi</taxon>
        <taxon>Dikarya</taxon>
        <taxon>Basidiomycota</taxon>
        <taxon>Agaricomycotina</taxon>
        <taxon>Agaricomycetes</taxon>
        <taxon>Agaricomycetidae</taxon>
        <taxon>Agaricales</taxon>
        <taxon>Marasmiineae</taxon>
        <taxon>Marasmiaceae</taxon>
        <taxon>Tetrapyrgos</taxon>
    </lineage>
</organism>
<evidence type="ECO:0000313" key="1">
    <source>
        <dbReference type="EMBL" id="KAF5365577.1"/>
    </source>
</evidence>
<evidence type="ECO:0000313" key="2">
    <source>
        <dbReference type="Proteomes" id="UP000559256"/>
    </source>
</evidence>
<dbReference type="OrthoDB" id="194386at2759"/>
<dbReference type="PANTHER" id="PTHR14614:SF162">
    <property type="entry name" value="EXPRESSED PROTEIN"/>
    <property type="match status" value="1"/>
</dbReference>
<comment type="caution">
    <text evidence="1">The sequence shown here is derived from an EMBL/GenBank/DDBJ whole genome shotgun (WGS) entry which is preliminary data.</text>
</comment>
<dbReference type="GO" id="GO:0005737">
    <property type="term" value="C:cytoplasm"/>
    <property type="evidence" value="ECO:0007669"/>
    <property type="project" value="TreeGrafter"/>
</dbReference>
<dbReference type="PANTHER" id="PTHR14614">
    <property type="entry name" value="HEPATOCELLULAR CARCINOMA-ASSOCIATED ANTIGEN"/>
    <property type="match status" value="1"/>
</dbReference>
<keyword evidence="2" id="KW-1185">Reference proteome</keyword>
<dbReference type="Gene3D" id="3.40.50.150">
    <property type="entry name" value="Vaccinia Virus protein VP39"/>
    <property type="match status" value="1"/>
</dbReference>
<dbReference type="SUPFAM" id="SSF53335">
    <property type="entry name" value="S-adenosyl-L-methionine-dependent methyltransferases"/>
    <property type="match status" value="1"/>
</dbReference>
<name>A0A8H5GII7_9AGAR</name>
<dbReference type="GO" id="GO:0005634">
    <property type="term" value="C:nucleus"/>
    <property type="evidence" value="ECO:0007669"/>
    <property type="project" value="TreeGrafter"/>
</dbReference>
<reference evidence="1 2" key="1">
    <citation type="journal article" date="2020" name="ISME J.">
        <title>Uncovering the hidden diversity of litter-decomposition mechanisms in mushroom-forming fungi.</title>
        <authorList>
            <person name="Floudas D."/>
            <person name="Bentzer J."/>
            <person name="Ahren D."/>
            <person name="Johansson T."/>
            <person name="Persson P."/>
            <person name="Tunlid A."/>
        </authorList>
    </citation>
    <scope>NUCLEOTIDE SEQUENCE [LARGE SCALE GENOMIC DNA]</scope>
    <source>
        <strain evidence="1 2">CBS 291.85</strain>
    </source>
</reference>
<gene>
    <name evidence="1" type="ORF">D9758_003224</name>
</gene>
<protein>
    <submittedName>
        <fullName evidence="1">Uncharacterized protein</fullName>
    </submittedName>
</protein>
<dbReference type="Pfam" id="PF10294">
    <property type="entry name" value="Methyltransf_16"/>
    <property type="match status" value="1"/>
</dbReference>